<organism evidence="3 4">
    <name type="scientific">Nonomuraea turkmeniaca</name>
    <dbReference type="NCBI Taxonomy" id="103838"/>
    <lineage>
        <taxon>Bacteria</taxon>
        <taxon>Bacillati</taxon>
        <taxon>Actinomycetota</taxon>
        <taxon>Actinomycetes</taxon>
        <taxon>Streptosporangiales</taxon>
        <taxon>Streptosporangiaceae</taxon>
        <taxon>Nonomuraea</taxon>
    </lineage>
</organism>
<feature type="domain" description="Response regulatory" evidence="2">
    <location>
        <begin position="4"/>
        <end position="47"/>
    </location>
</feature>
<comment type="caution">
    <text evidence="1">Lacks conserved residue(s) required for the propagation of feature annotation.</text>
</comment>
<gene>
    <name evidence="3" type="ORF">ETD86_52460</name>
</gene>
<dbReference type="Proteomes" id="UP000309128">
    <property type="component" value="Unassembled WGS sequence"/>
</dbReference>
<proteinExistence type="predicted"/>
<evidence type="ECO:0000313" key="3">
    <source>
        <dbReference type="EMBL" id="TMR06722.1"/>
    </source>
</evidence>
<dbReference type="GO" id="GO:0000160">
    <property type="term" value="P:phosphorelay signal transduction system"/>
    <property type="evidence" value="ECO:0007669"/>
    <property type="project" value="InterPro"/>
</dbReference>
<reference evidence="3 4" key="1">
    <citation type="submission" date="2019-05" db="EMBL/GenBank/DDBJ databases">
        <title>Draft genome sequence of Nonomuraea turkmeniaca DSM 43926.</title>
        <authorList>
            <person name="Saricaoglu S."/>
            <person name="Isik K."/>
        </authorList>
    </citation>
    <scope>NUCLEOTIDE SEQUENCE [LARGE SCALE GENOMIC DNA]</scope>
    <source>
        <strain evidence="3 4">DSM 43926</strain>
    </source>
</reference>
<feature type="non-terminal residue" evidence="3">
    <location>
        <position position="47"/>
    </location>
</feature>
<dbReference type="SUPFAM" id="SSF52172">
    <property type="entry name" value="CheY-like"/>
    <property type="match status" value="1"/>
</dbReference>
<dbReference type="AlphaFoldDB" id="A0A5S4EUZ7"/>
<dbReference type="InterPro" id="IPR011006">
    <property type="entry name" value="CheY-like_superfamily"/>
</dbReference>
<dbReference type="EMBL" id="VCKY01000406">
    <property type="protein sequence ID" value="TMR06722.1"/>
    <property type="molecule type" value="Genomic_DNA"/>
</dbReference>
<evidence type="ECO:0000256" key="1">
    <source>
        <dbReference type="PROSITE-ProRule" id="PRU00169"/>
    </source>
</evidence>
<accession>A0A5S4EUZ7</accession>
<dbReference type="PROSITE" id="PS50110">
    <property type="entry name" value="RESPONSE_REGULATORY"/>
    <property type="match status" value="1"/>
</dbReference>
<protein>
    <submittedName>
        <fullName evidence="3">Response regulator</fullName>
    </submittedName>
</protein>
<name>A0A5S4EUZ7_9ACTN</name>
<comment type="caution">
    <text evidence="3">The sequence shown here is derived from an EMBL/GenBank/DDBJ whole genome shotgun (WGS) entry which is preliminary data.</text>
</comment>
<evidence type="ECO:0000313" key="4">
    <source>
        <dbReference type="Proteomes" id="UP000309128"/>
    </source>
</evidence>
<dbReference type="Gene3D" id="3.40.50.2300">
    <property type="match status" value="1"/>
</dbReference>
<keyword evidence="4" id="KW-1185">Reference proteome</keyword>
<sequence length="47" mass="4936">MSVRLVIVDDQPLVRRGLRATFDDVADVVVVGEAANGVEALEGLRGG</sequence>
<evidence type="ECO:0000259" key="2">
    <source>
        <dbReference type="PROSITE" id="PS50110"/>
    </source>
</evidence>
<dbReference type="InterPro" id="IPR001789">
    <property type="entry name" value="Sig_transdc_resp-reg_receiver"/>
</dbReference>